<evidence type="ECO:0000256" key="1">
    <source>
        <dbReference type="PROSITE-ProRule" id="PRU00409"/>
    </source>
</evidence>
<keyword evidence="1" id="KW-0067">ATP-binding</keyword>
<dbReference type="RefSeq" id="WP_101395992.1">
    <property type="nucleotide sequence ID" value="NZ_PJNE01000001.1"/>
</dbReference>
<dbReference type="EMBL" id="PJNE01000001">
    <property type="protein sequence ID" value="PKW27589.1"/>
    <property type="molecule type" value="Genomic_DNA"/>
</dbReference>
<dbReference type="Proteomes" id="UP000233781">
    <property type="component" value="Unassembled WGS sequence"/>
</dbReference>
<organism evidence="3 4">
    <name type="scientific">Phycicoccus duodecadis</name>
    <dbReference type="NCBI Taxonomy" id="173053"/>
    <lineage>
        <taxon>Bacteria</taxon>
        <taxon>Bacillati</taxon>
        <taxon>Actinomycetota</taxon>
        <taxon>Actinomycetes</taxon>
        <taxon>Micrococcales</taxon>
        <taxon>Intrasporangiaceae</taxon>
        <taxon>Phycicoccus</taxon>
    </lineage>
</organism>
<keyword evidence="3" id="KW-0436">Ligase</keyword>
<dbReference type="OrthoDB" id="5420347at2"/>
<name>A0A2N3YLA5_9MICO</name>
<keyword evidence="1" id="KW-0547">Nucleotide-binding</keyword>
<evidence type="ECO:0000259" key="2">
    <source>
        <dbReference type="PROSITE" id="PS50975"/>
    </source>
</evidence>
<protein>
    <submittedName>
        <fullName evidence="3">D-aspartate ligase</fullName>
    </submittedName>
</protein>
<comment type="caution">
    <text evidence="3">The sequence shown here is derived from an EMBL/GenBank/DDBJ whole genome shotgun (WGS) entry which is preliminary data.</text>
</comment>
<evidence type="ECO:0000313" key="3">
    <source>
        <dbReference type="EMBL" id="PKW27589.1"/>
    </source>
</evidence>
<dbReference type="GO" id="GO:0046872">
    <property type="term" value="F:metal ion binding"/>
    <property type="evidence" value="ECO:0007669"/>
    <property type="project" value="InterPro"/>
</dbReference>
<proteinExistence type="predicted"/>
<dbReference type="SUPFAM" id="SSF56059">
    <property type="entry name" value="Glutathione synthetase ATP-binding domain-like"/>
    <property type="match status" value="1"/>
</dbReference>
<sequence length="414" mass="46938">MPPAVPAADVRPVILGGDITAYTLVRSFHEAYGVRPLVLNMTKGGPVGLSRLCEHEFVEDFGDEAVLLRTLERVGREHGGPDKPPLLLIATGDWYVEIVVEHKDHLAQWFTIPYIDMGLLERIVRKDVFYGILDEVGVPHPATVVVDMSTDAGEERDLPFGYPLVAKPADSSRFHYASVEGKKKVYICESEADLALTLRQVRASTYDGAMLLQEFIPGDDTNMRVLTCYSDREGKVRFGSVGHVLLEEHHPLAIGNPCVIVNTEADEVIEHARRFLEHIGYVGFSNFDLKYDRRDGTYKFFEINVRLGRSNFYVTAGGHNVTEWYVRDWVRHEPMEGLTIARGEHLFAFVPRSVIRRYVLDPALRAKALGLIKAGRASDPNVYGPDLTLQRRAYNAIYHLNHVRKFRQYFTDRR</sequence>
<keyword evidence="4" id="KW-1185">Reference proteome</keyword>
<dbReference type="GO" id="GO:0005524">
    <property type="term" value="F:ATP binding"/>
    <property type="evidence" value="ECO:0007669"/>
    <property type="project" value="UniProtKB-UniRule"/>
</dbReference>
<dbReference type="Gene3D" id="3.30.470.20">
    <property type="entry name" value="ATP-grasp fold, B domain"/>
    <property type="match status" value="1"/>
</dbReference>
<feature type="domain" description="ATP-grasp" evidence="2">
    <location>
        <begin position="130"/>
        <end position="330"/>
    </location>
</feature>
<dbReference type="AlphaFoldDB" id="A0A2N3YLA5"/>
<reference evidence="3 4" key="1">
    <citation type="submission" date="2017-12" db="EMBL/GenBank/DDBJ databases">
        <title>Sequencing the genomes of 1000 Actinobacteria strains.</title>
        <authorList>
            <person name="Klenk H.-P."/>
        </authorList>
    </citation>
    <scope>NUCLEOTIDE SEQUENCE [LARGE SCALE GENOMIC DNA]</scope>
    <source>
        <strain evidence="3 4">DSM 12806</strain>
    </source>
</reference>
<accession>A0A2N3YLA5</accession>
<dbReference type="PROSITE" id="PS50975">
    <property type="entry name" value="ATP_GRASP"/>
    <property type="match status" value="1"/>
</dbReference>
<gene>
    <name evidence="3" type="ORF">ATL31_2436</name>
</gene>
<dbReference type="GO" id="GO:0016874">
    <property type="term" value="F:ligase activity"/>
    <property type="evidence" value="ECO:0007669"/>
    <property type="project" value="UniProtKB-KW"/>
</dbReference>
<evidence type="ECO:0000313" key="4">
    <source>
        <dbReference type="Proteomes" id="UP000233781"/>
    </source>
</evidence>
<dbReference type="InterPro" id="IPR011761">
    <property type="entry name" value="ATP-grasp"/>
</dbReference>